<dbReference type="OrthoDB" id="350185at2"/>
<dbReference type="Proteomes" id="UP000016412">
    <property type="component" value="Unassembled WGS sequence"/>
</dbReference>
<dbReference type="eggNOG" id="COG0204">
    <property type="taxonomic scope" value="Bacteria"/>
</dbReference>
<evidence type="ECO:0000313" key="1">
    <source>
        <dbReference type="EMBL" id="ERF61632.1"/>
    </source>
</evidence>
<gene>
    <name evidence="2" type="ORF">HMPREF0860_0159</name>
    <name evidence="1" type="ORF">HMPREF1325_2406</name>
</gene>
<accession>U1FBV1</accession>
<evidence type="ECO:0000313" key="2">
    <source>
        <dbReference type="EMBL" id="ERK02573.1"/>
    </source>
</evidence>
<keyword evidence="4" id="KW-1185">Reference proteome</keyword>
<dbReference type="AlphaFoldDB" id="U1FBV1"/>
<comment type="caution">
    <text evidence="1">The sequence shown here is derived from an EMBL/GenBank/DDBJ whole genome shotgun (WGS) entry which is preliminary data.</text>
</comment>
<proteinExistence type="predicted"/>
<dbReference type="PATRIC" id="fig|1125725.3.peg.476"/>
<name>U1FBV1_TRESO</name>
<evidence type="ECO:0000313" key="4">
    <source>
        <dbReference type="Proteomes" id="UP000016646"/>
    </source>
</evidence>
<sequence length="300" mass="33951">MGVPLAEKCKKYFAELTEASRAAAKIDEENVYQEANPLTRKMMDELLSEIMLPGSGIVNIENFKAFYRAITEEGKSGLILMEHYTNLDLPEICYLLDREGEIWAKDLSKRIVAVAGMKLNEESPIVRAWAEGFTRVVIYPTRSLDKVAANAQSEAKIEEEKKRARKINLAAMHAMDDCKKRGQAILVFPSGTRYRPGKPETQRGLREIDSYLRLFDVMLLVSINGNCLRINPEAPDNMMMDLIENDKITLSASPVIDCKQFRRDVLASLPETEEDAKQKIVDRVMAILEEQHEAVEAGRK</sequence>
<dbReference type="Proteomes" id="UP000016646">
    <property type="component" value="Unassembled WGS sequence"/>
</dbReference>
<dbReference type="STRING" id="1125725.HMPREF1325_2406"/>
<dbReference type="RefSeq" id="WP_021329508.1">
    <property type="nucleotide sequence ID" value="NZ_AUZJ01000009.1"/>
</dbReference>
<evidence type="ECO:0000313" key="3">
    <source>
        <dbReference type="Proteomes" id="UP000016412"/>
    </source>
</evidence>
<protein>
    <recommendedName>
        <fullName evidence="5">Glycerol-3-phosphate O-acyltransferase</fullName>
    </recommendedName>
</protein>
<dbReference type="SUPFAM" id="SSF69593">
    <property type="entry name" value="Glycerol-3-phosphate (1)-acyltransferase"/>
    <property type="match status" value="1"/>
</dbReference>
<dbReference type="EMBL" id="AVQI01000050">
    <property type="protein sequence ID" value="ERK02573.1"/>
    <property type="molecule type" value="Genomic_DNA"/>
</dbReference>
<dbReference type="EMBL" id="AUZJ01000009">
    <property type="protein sequence ID" value="ERF61632.1"/>
    <property type="molecule type" value="Genomic_DNA"/>
</dbReference>
<evidence type="ECO:0008006" key="5">
    <source>
        <dbReference type="Google" id="ProtNLM"/>
    </source>
</evidence>
<dbReference type="Gene3D" id="3.40.1130.10">
    <property type="entry name" value="Glycerol-3-phosphate (1)-acyltransferase"/>
    <property type="match status" value="1"/>
</dbReference>
<organism evidence="1 3">
    <name type="scientific">Treponema socranskii subsp. socranskii VPI DR56BR1116 = ATCC 35536</name>
    <dbReference type="NCBI Taxonomy" id="1125725"/>
    <lineage>
        <taxon>Bacteria</taxon>
        <taxon>Pseudomonadati</taxon>
        <taxon>Spirochaetota</taxon>
        <taxon>Spirochaetia</taxon>
        <taxon>Spirochaetales</taxon>
        <taxon>Treponemataceae</taxon>
        <taxon>Treponema</taxon>
    </lineage>
</organism>
<reference evidence="3 4" key="1">
    <citation type="submission" date="2013-08" db="EMBL/GenBank/DDBJ databases">
        <authorList>
            <person name="Durkin A.S."/>
            <person name="Haft D.R."/>
            <person name="McCorrison J."/>
            <person name="Torralba M."/>
            <person name="Gillis M."/>
            <person name="Haft D.H."/>
            <person name="Methe B."/>
            <person name="Sutton G."/>
            <person name="Nelson K.E."/>
        </authorList>
    </citation>
    <scope>NUCLEOTIDE SEQUENCE [LARGE SCALE GENOMIC DNA]</scope>
    <source>
        <strain evidence="2 4">ATCC 35536</strain>
        <strain evidence="1 3">VPI DR56BR1116</strain>
    </source>
</reference>